<keyword evidence="2" id="KW-0378">Hydrolase</keyword>
<organism evidence="4 5">
    <name type="scientific">Teichococcus coralli</name>
    <dbReference type="NCBI Taxonomy" id="2545983"/>
    <lineage>
        <taxon>Bacteria</taxon>
        <taxon>Pseudomonadati</taxon>
        <taxon>Pseudomonadota</taxon>
        <taxon>Alphaproteobacteria</taxon>
        <taxon>Acetobacterales</taxon>
        <taxon>Roseomonadaceae</taxon>
        <taxon>Roseomonas</taxon>
    </lineage>
</organism>
<reference evidence="4 5" key="1">
    <citation type="submission" date="2019-03" db="EMBL/GenBank/DDBJ databases">
        <title>Roseomonas sp. a novel Roseomonas species isolated from Sea whip Gorgonian.</title>
        <authorList>
            <person name="Li F."/>
            <person name="Pan X."/>
            <person name="Huang S."/>
            <person name="Li Z."/>
            <person name="Meng B."/>
        </authorList>
    </citation>
    <scope>NUCLEOTIDE SEQUENCE [LARGE SCALE GENOMIC DNA]</scope>
    <source>
        <strain evidence="4 5">M0104</strain>
    </source>
</reference>
<dbReference type="AlphaFoldDB" id="A0A845B9M4"/>
<dbReference type="Pfam" id="PF02230">
    <property type="entry name" value="Abhydrolase_2"/>
    <property type="match status" value="1"/>
</dbReference>
<evidence type="ECO:0000259" key="3">
    <source>
        <dbReference type="Pfam" id="PF02230"/>
    </source>
</evidence>
<dbReference type="PANTHER" id="PTHR10655:SF17">
    <property type="entry name" value="LYSOPHOSPHOLIPASE-LIKE PROTEIN 1"/>
    <property type="match status" value="1"/>
</dbReference>
<gene>
    <name evidence="4" type="ORF">E0493_08900</name>
</gene>
<dbReference type="GO" id="GO:0016787">
    <property type="term" value="F:hydrolase activity"/>
    <property type="evidence" value="ECO:0007669"/>
    <property type="project" value="UniProtKB-KW"/>
</dbReference>
<proteinExistence type="inferred from homology"/>
<keyword evidence="5" id="KW-1185">Reference proteome</keyword>
<evidence type="ECO:0000256" key="2">
    <source>
        <dbReference type="ARBA" id="ARBA00022801"/>
    </source>
</evidence>
<name>A0A845B9M4_9PROT</name>
<protein>
    <submittedName>
        <fullName evidence="4">Phospholipase</fullName>
    </submittedName>
</protein>
<dbReference type="SUPFAM" id="SSF53474">
    <property type="entry name" value="alpha/beta-Hydrolases"/>
    <property type="match status" value="1"/>
</dbReference>
<dbReference type="Gene3D" id="3.40.50.1820">
    <property type="entry name" value="alpha/beta hydrolase"/>
    <property type="match status" value="1"/>
</dbReference>
<dbReference type="EMBL" id="SNVJ01000006">
    <property type="protein sequence ID" value="MXP63465.1"/>
    <property type="molecule type" value="Genomic_DNA"/>
</dbReference>
<dbReference type="InterPro" id="IPR050565">
    <property type="entry name" value="LYPA1-2/EST-like"/>
</dbReference>
<accession>A0A845B9M4</accession>
<evidence type="ECO:0000313" key="4">
    <source>
        <dbReference type="EMBL" id="MXP63465.1"/>
    </source>
</evidence>
<evidence type="ECO:0000256" key="1">
    <source>
        <dbReference type="ARBA" id="ARBA00006499"/>
    </source>
</evidence>
<comment type="caution">
    <text evidence="4">The sequence shown here is derived from an EMBL/GenBank/DDBJ whole genome shotgun (WGS) entry which is preliminary data.</text>
</comment>
<dbReference type="Proteomes" id="UP000460715">
    <property type="component" value="Unassembled WGS sequence"/>
</dbReference>
<evidence type="ECO:0000313" key="5">
    <source>
        <dbReference type="Proteomes" id="UP000460715"/>
    </source>
</evidence>
<dbReference type="PANTHER" id="PTHR10655">
    <property type="entry name" value="LYSOPHOSPHOLIPASE-RELATED"/>
    <property type="match status" value="1"/>
</dbReference>
<dbReference type="InterPro" id="IPR003140">
    <property type="entry name" value="PLipase/COase/thioEstase"/>
</dbReference>
<dbReference type="RefSeq" id="WP_160936593.1">
    <property type="nucleotide sequence ID" value="NZ_SNVJ01000006.1"/>
</dbReference>
<dbReference type="OrthoDB" id="9801763at2"/>
<comment type="similarity">
    <text evidence="1">Belongs to the AB hydrolase superfamily. AB hydrolase 2 family.</text>
</comment>
<feature type="domain" description="Phospholipase/carboxylesterase/thioesterase" evidence="3">
    <location>
        <begin position="18"/>
        <end position="204"/>
    </location>
</feature>
<sequence length="222" mass="23138">MAALEGPHWGPKAGGAPKLIVFLLHGYGADGNDLIDLAPHWAQSVPEALFVAPHAPHPCPGAPYGRQWFSLEDRRPAPLLAGIRTARPLLDETIAAECAAAGVPEDKVVLMGFSQGAMMSLFTGLRRERALAGILAFSGRLIGEELLAAEIRSRPPVLLVHGEADEVVPMAGSRAAEAALEAAGVPVEGLYVPRLGHGIDDIGLSAGGLFLQRVAAELASSV</sequence>
<dbReference type="InterPro" id="IPR029058">
    <property type="entry name" value="AB_hydrolase_fold"/>
</dbReference>